<dbReference type="GO" id="GO:0030246">
    <property type="term" value="F:carbohydrate binding"/>
    <property type="evidence" value="ECO:0007669"/>
    <property type="project" value="InterPro"/>
</dbReference>
<dbReference type="InterPro" id="IPR025887">
    <property type="entry name" value="Glyco_hydro_31_N_dom"/>
</dbReference>
<dbReference type="SUPFAM" id="SSF51011">
    <property type="entry name" value="Glycosyl hydrolase domain"/>
    <property type="match status" value="1"/>
</dbReference>
<dbReference type="Gene3D" id="2.60.40.1180">
    <property type="entry name" value="Golgi alpha-mannosidase II"/>
    <property type="match status" value="2"/>
</dbReference>
<dbReference type="CDD" id="cd06592">
    <property type="entry name" value="GH31_NET37"/>
    <property type="match status" value="1"/>
</dbReference>
<dbReference type="CDD" id="cd14752">
    <property type="entry name" value="GH31_N"/>
    <property type="match status" value="1"/>
</dbReference>
<evidence type="ECO:0000259" key="7">
    <source>
        <dbReference type="Pfam" id="PF21365"/>
    </source>
</evidence>
<dbReference type="GO" id="GO:0005975">
    <property type="term" value="P:carbohydrate metabolic process"/>
    <property type="evidence" value="ECO:0007669"/>
    <property type="project" value="InterPro"/>
</dbReference>
<dbReference type="Proteomes" id="UP000557307">
    <property type="component" value="Unassembled WGS sequence"/>
</dbReference>
<evidence type="ECO:0000256" key="3">
    <source>
        <dbReference type="SAM" id="SignalP"/>
    </source>
</evidence>
<comment type="caution">
    <text evidence="8">The sequence shown here is derived from an EMBL/GenBank/DDBJ whole genome shotgun (WGS) entry which is preliminary data.</text>
</comment>
<dbReference type="Pfam" id="PF17137">
    <property type="entry name" value="DUF5110"/>
    <property type="match status" value="1"/>
</dbReference>
<feature type="chain" id="PRO_5032334448" evidence="3">
    <location>
        <begin position="26"/>
        <end position="719"/>
    </location>
</feature>
<evidence type="ECO:0000256" key="2">
    <source>
        <dbReference type="RuleBase" id="RU361185"/>
    </source>
</evidence>
<feature type="domain" description="Glycoside hydrolase family 31 TIM barrel" evidence="4">
    <location>
        <begin position="226"/>
        <end position="520"/>
    </location>
</feature>
<dbReference type="InterPro" id="IPR013780">
    <property type="entry name" value="Glyco_hydro_b"/>
</dbReference>
<accession>A0A840U4B1</accession>
<keyword evidence="9" id="KW-1185">Reference proteome</keyword>
<keyword evidence="2 8" id="KW-0326">Glycosidase</keyword>
<evidence type="ECO:0000313" key="8">
    <source>
        <dbReference type="EMBL" id="MBB5286930.1"/>
    </source>
</evidence>
<sequence length="719" mass="82180">MKPPSLLGLLRFLLVISFFPPSTRAQVPTQPWEEVVNGVWRYVPVKKEKINLLDAAGSTPNLPRLREFTQVPFPLDQTQIRITKQNGKLYLRFPLGPEEQLYGLGLHFKQVNRRGRIYNLHVDHYGGQDNGRTHAPVPFYVSSRGYGVLINSARYLTVYAGTANRVDSHNPPKVYNRNTDKQWEAQPTSDAVEILVPAEEAEVLVFAGKSPLEVVQKYNLYNGGGYLPPKWGLGFTYRTHTQFSADDVLREVQAFEEQGFPLDFMGLEPGWMSRSYPCSYEWDPQRFPQPAEFVQTLLAKNVRTNLWINPYIAPQTTLYEPMRALAGSHTVWNGLVPDYTLPQAQKVFTDFYQKNHLDMGVSGLKIDENDGYDQWLWPDVATFPSGTEAELLRQTYGLLLQDMIARQYRQANRRTFGLVRASNAGASHLPFVLYNDYYKHEDFITALINSGFVGVLWTPEVRNSASGEEWLRRMQSVCFSPLAMINAWSSGTKPWSYPEVYESVKKVALLRMRLLPYIYSTFAQYHFEGTPPIRPMPLVEGFVDQPTETEGTLDDTNNPYKLATRQDIKDQYLFGESILVAPVFTGQTSRRVILPKGKWYDFYTGKLVGENEVITVEAKLDEIPLFVKDGGLIPMIPPRLHAPKMGEKLPLEVRHYGTAEGRFLLYDDDGETFDFEKGDYSWTELSTRKTPRGPLRGTSRRISGKIYGYSTLDWKFMTP</sequence>
<name>A0A840U4B1_9BACT</name>
<comment type="similarity">
    <text evidence="1 2">Belongs to the glycosyl hydrolase 31 family.</text>
</comment>
<organism evidence="8 9">
    <name type="scientific">Rhabdobacter roseus</name>
    <dbReference type="NCBI Taxonomy" id="1655419"/>
    <lineage>
        <taxon>Bacteria</taxon>
        <taxon>Pseudomonadati</taxon>
        <taxon>Bacteroidota</taxon>
        <taxon>Cytophagia</taxon>
        <taxon>Cytophagales</taxon>
        <taxon>Cytophagaceae</taxon>
        <taxon>Rhabdobacter</taxon>
    </lineage>
</organism>
<dbReference type="EC" id="3.2.1.177" evidence="8"/>
<gene>
    <name evidence="8" type="ORF">HNQ92_005092</name>
</gene>
<evidence type="ECO:0000256" key="1">
    <source>
        <dbReference type="ARBA" id="ARBA00007806"/>
    </source>
</evidence>
<feature type="domain" description="DUF5110" evidence="6">
    <location>
        <begin position="650"/>
        <end position="689"/>
    </location>
</feature>
<keyword evidence="2 8" id="KW-0378">Hydrolase</keyword>
<dbReference type="InterPro" id="IPR033403">
    <property type="entry name" value="DUF5110"/>
</dbReference>
<dbReference type="SUPFAM" id="SSF51445">
    <property type="entry name" value="(Trans)glycosidases"/>
    <property type="match status" value="1"/>
</dbReference>
<dbReference type="Gene3D" id="3.20.20.80">
    <property type="entry name" value="Glycosidases"/>
    <property type="match status" value="1"/>
</dbReference>
<dbReference type="SUPFAM" id="SSF74650">
    <property type="entry name" value="Galactose mutarotase-like"/>
    <property type="match status" value="1"/>
</dbReference>
<feature type="signal peptide" evidence="3">
    <location>
        <begin position="1"/>
        <end position="25"/>
    </location>
</feature>
<dbReference type="InterPro" id="IPR017853">
    <property type="entry name" value="GH"/>
</dbReference>
<protein>
    <submittedName>
        <fullName evidence="8">Alpha-D-xyloside xylohydrolase</fullName>
        <ecNumber evidence="8">3.2.1.177</ecNumber>
    </submittedName>
</protein>
<dbReference type="InterPro" id="IPR011013">
    <property type="entry name" value="Gal_mutarotase_sf_dom"/>
</dbReference>
<dbReference type="PANTHER" id="PTHR22762:SF144">
    <property type="entry name" value="ALPHA-XYLOSIDASE"/>
    <property type="match status" value="1"/>
</dbReference>
<feature type="domain" description="Glycoside hydrolase family 31 N-terminal" evidence="5">
    <location>
        <begin position="85"/>
        <end position="155"/>
    </location>
</feature>
<evidence type="ECO:0000313" key="9">
    <source>
        <dbReference type="Proteomes" id="UP000557307"/>
    </source>
</evidence>
<evidence type="ECO:0000259" key="6">
    <source>
        <dbReference type="Pfam" id="PF17137"/>
    </source>
</evidence>
<dbReference type="Pfam" id="PF13802">
    <property type="entry name" value="Gal_mutarotas_2"/>
    <property type="match status" value="1"/>
</dbReference>
<dbReference type="PANTHER" id="PTHR22762">
    <property type="entry name" value="ALPHA-GLUCOSIDASE"/>
    <property type="match status" value="1"/>
</dbReference>
<dbReference type="Pfam" id="PF01055">
    <property type="entry name" value="Glyco_hydro_31_2nd"/>
    <property type="match status" value="1"/>
</dbReference>
<dbReference type="GO" id="GO:0061634">
    <property type="term" value="F:alpha-D-xyloside xylohydrolase"/>
    <property type="evidence" value="ECO:0007669"/>
    <property type="project" value="UniProtKB-EC"/>
</dbReference>
<dbReference type="Gene3D" id="2.60.40.1760">
    <property type="entry name" value="glycosyl hydrolase (family 31)"/>
    <property type="match status" value="1"/>
</dbReference>
<dbReference type="Pfam" id="PF21365">
    <property type="entry name" value="Glyco_hydro_31_3rd"/>
    <property type="match status" value="1"/>
</dbReference>
<dbReference type="RefSeq" id="WP_184178534.1">
    <property type="nucleotide sequence ID" value="NZ_JACHGF010000012.1"/>
</dbReference>
<evidence type="ECO:0000259" key="5">
    <source>
        <dbReference type="Pfam" id="PF13802"/>
    </source>
</evidence>
<feature type="domain" description="Glycosyl hydrolase family 31 C-terminal" evidence="7">
    <location>
        <begin position="566"/>
        <end position="633"/>
    </location>
</feature>
<evidence type="ECO:0000259" key="4">
    <source>
        <dbReference type="Pfam" id="PF01055"/>
    </source>
</evidence>
<proteinExistence type="inferred from homology"/>
<reference evidence="8 9" key="1">
    <citation type="submission" date="2020-08" db="EMBL/GenBank/DDBJ databases">
        <title>Genomic Encyclopedia of Type Strains, Phase IV (KMG-IV): sequencing the most valuable type-strain genomes for metagenomic binning, comparative biology and taxonomic classification.</title>
        <authorList>
            <person name="Goeker M."/>
        </authorList>
    </citation>
    <scope>NUCLEOTIDE SEQUENCE [LARGE SCALE GENOMIC DNA]</scope>
    <source>
        <strain evidence="8 9">DSM 105074</strain>
    </source>
</reference>
<dbReference type="AlphaFoldDB" id="A0A840U4B1"/>
<dbReference type="InterPro" id="IPR048395">
    <property type="entry name" value="Glyco_hydro_31_C"/>
</dbReference>
<dbReference type="InterPro" id="IPR000322">
    <property type="entry name" value="Glyco_hydro_31_TIM"/>
</dbReference>
<dbReference type="EMBL" id="JACHGF010000012">
    <property type="protein sequence ID" value="MBB5286930.1"/>
    <property type="molecule type" value="Genomic_DNA"/>
</dbReference>
<keyword evidence="3" id="KW-0732">Signal</keyword>